<dbReference type="InterPro" id="IPR036396">
    <property type="entry name" value="Cyt_P450_sf"/>
</dbReference>
<dbReference type="GO" id="GO:0020037">
    <property type="term" value="F:heme binding"/>
    <property type="evidence" value="ECO:0007669"/>
    <property type="project" value="InterPro"/>
</dbReference>
<dbReference type="InterPro" id="IPR017972">
    <property type="entry name" value="Cyt_P450_CS"/>
</dbReference>
<reference evidence="9" key="2">
    <citation type="submission" date="2023-05" db="EMBL/GenBank/DDBJ databases">
        <authorList>
            <consortium name="Lawrence Berkeley National Laboratory"/>
            <person name="Steindorff A."/>
            <person name="Hensen N."/>
            <person name="Bonometti L."/>
            <person name="Westerberg I."/>
            <person name="Brannstrom I.O."/>
            <person name="Guillou S."/>
            <person name="Cros-Aarteil S."/>
            <person name="Calhoun S."/>
            <person name="Haridas S."/>
            <person name="Kuo A."/>
            <person name="Mondo S."/>
            <person name="Pangilinan J."/>
            <person name="Riley R."/>
            <person name="Labutti K."/>
            <person name="Andreopoulos B."/>
            <person name="Lipzen A."/>
            <person name="Chen C."/>
            <person name="Yanf M."/>
            <person name="Daum C."/>
            <person name="Ng V."/>
            <person name="Clum A."/>
            <person name="Ohm R."/>
            <person name="Martin F."/>
            <person name="Silar P."/>
            <person name="Natvig D."/>
            <person name="Lalanne C."/>
            <person name="Gautier V."/>
            <person name="Ament-Velasquez S.L."/>
            <person name="Kruys A."/>
            <person name="Hutchinson M.I."/>
            <person name="Powell A.J."/>
            <person name="Barry K."/>
            <person name="Miller A.N."/>
            <person name="Grigoriev I.V."/>
            <person name="Debuchy R."/>
            <person name="Gladieux P."/>
            <person name="Thoren M.H."/>
            <person name="Johannesson H."/>
        </authorList>
    </citation>
    <scope>NUCLEOTIDE SEQUENCE</scope>
    <source>
        <strain evidence="9">PSN293</strain>
    </source>
</reference>
<dbReference type="PRINTS" id="PR00385">
    <property type="entry name" value="P450"/>
</dbReference>
<comment type="similarity">
    <text evidence="2 7">Belongs to the cytochrome P450 family.</text>
</comment>
<name>A0AAN6YJ01_9PEZI</name>
<organism evidence="9 10">
    <name type="scientific">Rhypophila decipiens</name>
    <dbReference type="NCBI Taxonomy" id="261697"/>
    <lineage>
        <taxon>Eukaryota</taxon>
        <taxon>Fungi</taxon>
        <taxon>Dikarya</taxon>
        <taxon>Ascomycota</taxon>
        <taxon>Pezizomycotina</taxon>
        <taxon>Sordariomycetes</taxon>
        <taxon>Sordariomycetidae</taxon>
        <taxon>Sordariales</taxon>
        <taxon>Naviculisporaceae</taxon>
        <taxon>Rhypophila</taxon>
    </lineage>
</organism>
<accession>A0AAN6YJ01</accession>
<evidence type="ECO:0000256" key="8">
    <source>
        <dbReference type="SAM" id="MobiDB-lite"/>
    </source>
</evidence>
<dbReference type="GO" id="GO:0004497">
    <property type="term" value="F:monooxygenase activity"/>
    <property type="evidence" value="ECO:0007669"/>
    <property type="project" value="UniProtKB-KW"/>
</dbReference>
<evidence type="ECO:0000256" key="3">
    <source>
        <dbReference type="ARBA" id="ARBA00022617"/>
    </source>
</evidence>
<comment type="cofactor">
    <cofactor evidence="1 6">
        <name>heme</name>
        <dbReference type="ChEBI" id="CHEBI:30413"/>
    </cofactor>
</comment>
<dbReference type="InterPro" id="IPR002401">
    <property type="entry name" value="Cyt_P450_E_grp-I"/>
</dbReference>
<dbReference type="CDD" id="cd11070">
    <property type="entry name" value="CYP56-like"/>
    <property type="match status" value="1"/>
</dbReference>
<evidence type="ECO:0000256" key="7">
    <source>
        <dbReference type="RuleBase" id="RU000461"/>
    </source>
</evidence>
<dbReference type="Gene3D" id="1.10.630.10">
    <property type="entry name" value="Cytochrome P450"/>
    <property type="match status" value="1"/>
</dbReference>
<dbReference type="GO" id="GO:0005506">
    <property type="term" value="F:iron ion binding"/>
    <property type="evidence" value="ECO:0007669"/>
    <property type="project" value="InterPro"/>
</dbReference>
<sequence>MPNWEYLTRTEEFERLGSDTFHLITPGAVTLFSCDAEVIHQVTTRRDAFAKDTTQYGLLAMFGQNVLVTDGAVWKMHRKTTSASFNEKNAAHTFAEAIYQTRGLMAMYFGDNESASGSTGTINTIEEDTRSWALNIIGYVGFGLRLFWPGQKLPEDLDPRIAKYGSFEPPPGYTMSFGQSLAVLLERLVALLAIPWPLLKILPFHFAKEAWSAKENYLKYMDEFLKAKVDDVKTGVKEAEGMDIMGQLVRSSYARKATKDCAKLDDSEIIGNAFIMTVAGHETTANTLHFTLAELAINPAAQRALQQDIDSLFKGSDPSTWNYEQLVNPMLASYIGACVNETLRLMPPVTQMPKVVSRDSEQVLRIKDTQHVLPAGLMISLVVLSAQRNPRSWPTKPSERTGAPTDLDDFLPERWYRATKSQENQEQASEEDEGGDEGGYQGSNTSASLYRPVRGSYIPFSDGPRSCLGRRIAMVEMIAALAVIFQQYSVELAVDNWANDQEVEKMTDEERRRLYAKAQERARATIGKATSIITLKLNDGEHVPVRFVRRGCERFVGDLELS</sequence>
<evidence type="ECO:0000313" key="10">
    <source>
        <dbReference type="Proteomes" id="UP001301769"/>
    </source>
</evidence>
<dbReference type="InterPro" id="IPR001128">
    <property type="entry name" value="Cyt_P450"/>
</dbReference>
<dbReference type="EMBL" id="MU858047">
    <property type="protein sequence ID" value="KAK4219596.1"/>
    <property type="molecule type" value="Genomic_DNA"/>
</dbReference>
<keyword evidence="10" id="KW-1185">Reference proteome</keyword>
<gene>
    <name evidence="9" type="ORF">QBC37DRAFT_409309</name>
</gene>
<dbReference type="GO" id="GO:0016705">
    <property type="term" value="F:oxidoreductase activity, acting on paired donors, with incorporation or reduction of molecular oxygen"/>
    <property type="evidence" value="ECO:0007669"/>
    <property type="project" value="InterPro"/>
</dbReference>
<comment type="caution">
    <text evidence="9">The sequence shown here is derived from an EMBL/GenBank/DDBJ whole genome shotgun (WGS) entry which is preliminary data.</text>
</comment>
<evidence type="ECO:0000256" key="4">
    <source>
        <dbReference type="ARBA" id="ARBA00022723"/>
    </source>
</evidence>
<dbReference type="Proteomes" id="UP001301769">
    <property type="component" value="Unassembled WGS sequence"/>
</dbReference>
<evidence type="ECO:0000256" key="1">
    <source>
        <dbReference type="ARBA" id="ARBA00001971"/>
    </source>
</evidence>
<evidence type="ECO:0000256" key="5">
    <source>
        <dbReference type="ARBA" id="ARBA00023004"/>
    </source>
</evidence>
<dbReference type="PANTHER" id="PTHR24305:SF166">
    <property type="entry name" value="CYTOCHROME P450 12A4, MITOCHONDRIAL-RELATED"/>
    <property type="match status" value="1"/>
</dbReference>
<keyword evidence="7" id="KW-0560">Oxidoreductase</keyword>
<evidence type="ECO:0000256" key="6">
    <source>
        <dbReference type="PIRSR" id="PIRSR602401-1"/>
    </source>
</evidence>
<evidence type="ECO:0000313" key="9">
    <source>
        <dbReference type="EMBL" id="KAK4219596.1"/>
    </source>
</evidence>
<keyword evidence="3 6" id="KW-0349">Heme</keyword>
<dbReference type="SUPFAM" id="SSF48264">
    <property type="entry name" value="Cytochrome P450"/>
    <property type="match status" value="1"/>
</dbReference>
<dbReference type="Pfam" id="PF00067">
    <property type="entry name" value="p450"/>
    <property type="match status" value="1"/>
</dbReference>
<proteinExistence type="inferred from homology"/>
<keyword evidence="4 6" id="KW-0479">Metal-binding</keyword>
<evidence type="ECO:0000256" key="2">
    <source>
        <dbReference type="ARBA" id="ARBA00010617"/>
    </source>
</evidence>
<protein>
    <submittedName>
        <fullName evidence="9">Cytochrome P450</fullName>
    </submittedName>
</protein>
<feature type="region of interest" description="Disordered" evidence="8">
    <location>
        <begin position="419"/>
        <end position="447"/>
    </location>
</feature>
<feature type="binding site" description="axial binding residue" evidence="6">
    <location>
        <position position="467"/>
    </location>
    <ligand>
        <name>heme</name>
        <dbReference type="ChEBI" id="CHEBI:30413"/>
    </ligand>
    <ligandPart>
        <name>Fe</name>
        <dbReference type="ChEBI" id="CHEBI:18248"/>
    </ligandPart>
</feature>
<dbReference type="PANTHER" id="PTHR24305">
    <property type="entry name" value="CYTOCHROME P450"/>
    <property type="match status" value="1"/>
</dbReference>
<keyword evidence="7" id="KW-0503">Monooxygenase</keyword>
<dbReference type="InterPro" id="IPR050121">
    <property type="entry name" value="Cytochrome_P450_monoxygenase"/>
</dbReference>
<keyword evidence="5 6" id="KW-0408">Iron</keyword>
<dbReference type="PRINTS" id="PR00463">
    <property type="entry name" value="EP450I"/>
</dbReference>
<dbReference type="AlphaFoldDB" id="A0AAN6YJ01"/>
<reference evidence="9" key="1">
    <citation type="journal article" date="2023" name="Mol. Phylogenet. Evol.">
        <title>Genome-scale phylogeny and comparative genomics of the fungal order Sordariales.</title>
        <authorList>
            <person name="Hensen N."/>
            <person name="Bonometti L."/>
            <person name="Westerberg I."/>
            <person name="Brannstrom I.O."/>
            <person name="Guillou S."/>
            <person name="Cros-Aarteil S."/>
            <person name="Calhoun S."/>
            <person name="Haridas S."/>
            <person name="Kuo A."/>
            <person name="Mondo S."/>
            <person name="Pangilinan J."/>
            <person name="Riley R."/>
            <person name="LaButti K."/>
            <person name="Andreopoulos B."/>
            <person name="Lipzen A."/>
            <person name="Chen C."/>
            <person name="Yan M."/>
            <person name="Daum C."/>
            <person name="Ng V."/>
            <person name="Clum A."/>
            <person name="Steindorff A."/>
            <person name="Ohm R.A."/>
            <person name="Martin F."/>
            <person name="Silar P."/>
            <person name="Natvig D.O."/>
            <person name="Lalanne C."/>
            <person name="Gautier V."/>
            <person name="Ament-Velasquez S.L."/>
            <person name="Kruys A."/>
            <person name="Hutchinson M.I."/>
            <person name="Powell A.J."/>
            <person name="Barry K."/>
            <person name="Miller A.N."/>
            <person name="Grigoriev I.V."/>
            <person name="Debuchy R."/>
            <person name="Gladieux P."/>
            <person name="Hiltunen Thoren M."/>
            <person name="Johannesson H."/>
        </authorList>
    </citation>
    <scope>NUCLEOTIDE SEQUENCE</scope>
    <source>
        <strain evidence="9">PSN293</strain>
    </source>
</reference>
<dbReference type="PROSITE" id="PS00086">
    <property type="entry name" value="CYTOCHROME_P450"/>
    <property type="match status" value="1"/>
</dbReference>